<gene>
    <name evidence="1" type="ORF">AR543_20555</name>
</gene>
<dbReference type="EMBL" id="CP013023">
    <property type="protein sequence ID" value="ANF98164.1"/>
    <property type="molecule type" value="Genomic_DNA"/>
</dbReference>
<dbReference type="AlphaFoldDB" id="A0A172ZKK1"/>
<accession>A0A172ZKK1</accession>
<sequence>MKNGHRNAFFLLKIYSTEDILCKLIFIRIIPASIYYLSGIGNDDPELPLCGMQLLFQEAANNDYCYPAQQRI</sequence>
<name>A0A172ZKK1_9BACL</name>
<protein>
    <submittedName>
        <fullName evidence="1">Uncharacterized protein</fullName>
    </submittedName>
</protein>
<reference evidence="2" key="1">
    <citation type="submission" date="2015-10" db="EMBL/GenBank/DDBJ databases">
        <title>Genome of Paenibacillus bovis sp. nov.</title>
        <authorList>
            <person name="Wu Z."/>
            <person name="Gao C."/>
            <person name="Liu Z."/>
            <person name="Zheng H."/>
        </authorList>
    </citation>
    <scope>NUCLEOTIDE SEQUENCE [LARGE SCALE GENOMIC DNA]</scope>
    <source>
        <strain evidence="2">BD3526</strain>
    </source>
</reference>
<evidence type="ECO:0000313" key="1">
    <source>
        <dbReference type="EMBL" id="ANF98164.1"/>
    </source>
</evidence>
<evidence type="ECO:0000313" key="2">
    <source>
        <dbReference type="Proteomes" id="UP000078148"/>
    </source>
</evidence>
<keyword evidence="2" id="KW-1185">Reference proteome</keyword>
<organism evidence="1 2">
    <name type="scientific">Paenibacillus bovis</name>
    <dbReference type="NCBI Taxonomy" id="1616788"/>
    <lineage>
        <taxon>Bacteria</taxon>
        <taxon>Bacillati</taxon>
        <taxon>Bacillota</taxon>
        <taxon>Bacilli</taxon>
        <taxon>Bacillales</taxon>
        <taxon>Paenibacillaceae</taxon>
        <taxon>Paenibacillus</taxon>
    </lineage>
</organism>
<dbReference type="Proteomes" id="UP000078148">
    <property type="component" value="Chromosome"/>
</dbReference>
<proteinExistence type="predicted"/>
<dbReference type="KEGG" id="pbv:AR543_20555"/>
<reference evidence="1 2" key="2">
    <citation type="journal article" date="2016" name="Int. J. Syst. Evol. Microbiol.">
        <title>Paenibacillus bovis sp. nov., isolated from raw yak (Bos grunniens) milk.</title>
        <authorList>
            <person name="Gao C."/>
            <person name="Han J."/>
            <person name="Liu Z."/>
            <person name="Xu X."/>
            <person name="Hang F."/>
            <person name="Wu Z."/>
        </authorList>
    </citation>
    <scope>NUCLEOTIDE SEQUENCE [LARGE SCALE GENOMIC DNA]</scope>
    <source>
        <strain evidence="1 2">BD3526</strain>
    </source>
</reference>